<comment type="caution">
    <text evidence="1">The sequence shown here is derived from an EMBL/GenBank/DDBJ whole genome shotgun (WGS) entry which is preliminary data.</text>
</comment>
<gene>
    <name evidence="1" type="ORF">CHARACLAT_023327</name>
</gene>
<dbReference type="Proteomes" id="UP001352852">
    <property type="component" value="Unassembled WGS sequence"/>
</dbReference>
<proteinExistence type="predicted"/>
<sequence length="143" mass="16140">MLLINDEPLFIDYLLVSDQSTLFILTLLAGISRCNLGTVARWTDDEEGMLNFLAEQLFFLVSLKLNHFCSAEFWKTEKLCCSASDVCLHTCLEESSSCRNDVHFRGTAVNMRVFLQSGFGATCLCLFTLNNKKSWINVKGSHL</sequence>
<reference evidence="1 2" key="1">
    <citation type="submission" date="2021-06" db="EMBL/GenBank/DDBJ databases">
        <authorList>
            <person name="Palmer J.M."/>
        </authorList>
    </citation>
    <scope>NUCLEOTIDE SEQUENCE [LARGE SCALE GENOMIC DNA]</scope>
    <source>
        <strain evidence="1 2">CL_MEX2019</strain>
        <tissue evidence="1">Muscle</tissue>
    </source>
</reference>
<name>A0ABU7CUN7_9TELE</name>
<protein>
    <submittedName>
        <fullName evidence="1">Uncharacterized protein</fullName>
    </submittedName>
</protein>
<evidence type="ECO:0000313" key="1">
    <source>
        <dbReference type="EMBL" id="MED6265243.1"/>
    </source>
</evidence>
<organism evidence="1 2">
    <name type="scientific">Characodon lateralis</name>
    <dbReference type="NCBI Taxonomy" id="208331"/>
    <lineage>
        <taxon>Eukaryota</taxon>
        <taxon>Metazoa</taxon>
        <taxon>Chordata</taxon>
        <taxon>Craniata</taxon>
        <taxon>Vertebrata</taxon>
        <taxon>Euteleostomi</taxon>
        <taxon>Actinopterygii</taxon>
        <taxon>Neopterygii</taxon>
        <taxon>Teleostei</taxon>
        <taxon>Neoteleostei</taxon>
        <taxon>Acanthomorphata</taxon>
        <taxon>Ovalentaria</taxon>
        <taxon>Atherinomorphae</taxon>
        <taxon>Cyprinodontiformes</taxon>
        <taxon>Goodeidae</taxon>
        <taxon>Characodon</taxon>
    </lineage>
</organism>
<dbReference type="EMBL" id="JAHUTJ010002460">
    <property type="protein sequence ID" value="MED6265243.1"/>
    <property type="molecule type" value="Genomic_DNA"/>
</dbReference>
<evidence type="ECO:0000313" key="2">
    <source>
        <dbReference type="Proteomes" id="UP001352852"/>
    </source>
</evidence>
<keyword evidence="2" id="KW-1185">Reference proteome</keyword>
<accession>A0ABU7CUN7</accession>